<keyword evidence="1" id="KW-0472">Membrane</keyword>
<feature type="transmembrane region" description="Helical" evidence="1">
    <location>
        <begin position="96"/>
        <end position="116"/>
    </location>
</feature>
<sequence length="206" mass="22491">MPSSLPHSIPLNRSNADSISKEDIDFLLEPAPNLLRMPREGARASRIQPVSSTNLGLLSLVLHVLIALHLALIGIWAGSVEHRLVFSLDNQKSVSFLITTIAQIFGTIYSALLVFVTQTLWMRRSLQLDRTLTAIHDHAAAWTGIGSALLHVWHQKAAAASLTGTFAVFLYLGNVLILHISTPALFSLQTFTFTRPADGNKGPPKL</sequence>
<feature type="transmembrane region" description="Helical" evidence="1">
    <location>
        <begin position="55"/>
        <end position="76"/>
    </location>
</feature>
<dbReference type="Proteomes" id="UP001215598">
    <property type="component" value="Unassembled WGS sequence"/>
</dbReference>
<organism evidence="2 3">
    <name type="scientific">Mycena metata</name>
    <dbReference type="NCBI Taxonomy" id="1033252"/>
    <lineage>
        <taxon>Eukaryota</taxon>
        <taxon>Fungi</taxon>
        <taxon>Dikarya</taxon>
        <taxon>Basidiomycota</taxon>
        <taxon>Agaricomycotina</taxon>
        <taxon>Agaricomycetes</taxon>
        <taxon>Agaricomycetidae</taxon>
        <taxon>Agaricales</taxon>
        <taxon>Marasmiineae</taxon>
        <taxon>Mycenaceae</taxon>
        <taxon>Mycena</taxon>
    </lineage>
</organism>
<accession>A0AAD7JG28</accession>
<reference evidence="2" key="1">
    <citation type="submission" date="2023-03" db="EMBL/GenBank/DDBJ databases">
        <title>Massive genome expansion in bonnet fungi (Mycena s.s.) driven by repeated elements and novel gene families across ecological guilds.</title>
        <authorList>
            <consortium name="Lawrence Berkeley National Laboratory"/>
            <person name="Harder C.B."/>
            <person name="Miyauchi S."/>
            <person name="Viragh M."/>
            <person name="Kuo A."/>
            <person name="Thoen E."/>
            <person name="Andreopoulos B."/>
            <person name="Lu D."/>
            <person name="Skrede I."/>
            <person name="Drula E."/>
            <person name="Henrissat B."/>
            <person name="Morin E."/>
            <person name="Kohler A."/>
            <person name="Barry K."/>
            <person name="LaButti K."/>
            <person name="Morin E."/>
            <person name="Salamov A."/>
            <person name="Lipzen A."/>
            <person name="Mereny Z."/>
            <person name="Hegedus B."/>
            <person name="Baldrian P."/>
            <person name="Stursova M."/>
            <person name="Weitz H."/>
            <person name="Taylor A."/>
            <person name="Grigoriev I.V."/>
            <person name="Nagy L.G."/>
            <person name="Martin F."/>
            <person name="Kauserud H."/>
        </authorList>
    </citation>
    <scope>NUCLEOTIDE SEQUENCE</scope>
    <source>
        <strain evidence="2">CBHHK182m</strain>
    </source>
</reference>
<gene>
    <name evidence="2" type="ORF">B0H16DRAFT_1805847</name>
</gene>
<protein>
    <submittedName>
        <fullName evidence="2">Uncharacterized protein</fullName>
    </submittedName>
</protein>
<evidence type="ECO:0000313" key="2">
    <source>
        <dbReference type="EMBL" id="KAJ7763002.1"/>
    </source>
</evidence>
<dbReference type="AlphaFoldDB" id="A0AAD7JG28"/>
<name>A0AAD7JG28_9AGAR</name>
<keyword evidence="3" id="KW-1185">Reference proteome</keyword>
<feature type="transmembrane region" description="Helical" evidence="1">
    <location>
        <begin position="157"/>
        <end position="180"/>
    </location>
</feature>
<dbReference type="EMBL" id="JARKIB010000031">
    <property type="protein sequence ID" value="KAJ7763002.1"/>
    <property type="molecule type" value="Genomic_DNA"/>
</dbReference>
<evidence type="ECO:0000256" key="1">
    <source>
        <dbReference type="SAM" id="Phobius"/>
    </source>
</evidence>
<evidence type="ECO:0000313" key="3">
    <source>
        <dbReference type="Proteomes" id="UP001215598"/>
    </source>
</evidence>
<comment type="caution">
    <text evidence="2">The sequence shown here is derived from an EMBL/GenBank/DDBJ whole genome shotgun (WGS) entry which is preliminary data.</text>
</comment>
<keyword evidence="1" id="KW-0812">Transmembrane</keyword>
<keyword evidence="1" id="KW-1133">Transmembrane helix</keyword>
<proteinExistence type="predicted"/>